<keyword evidence="2" id="KW-0719">Serine esterase</keyword>
<dbReference type="RefSeq" id="XP_024501688.1">
    <property type="nucleotide sequence ID" value="XM_024647629.1"/>
</dbReference>
<evidence type="ECO:0000256" key="3">
    <source>
        <dbReference type="ARBA" id="ARBA00022801"/>
    </source>
</evidence>
<dbReference type="GO" id="GO:0005615">
    <property type="term" value="C:extracellular space"/>
    <property type="evidence" value="ECO:0007669"/>
    <property type="project" value="TreeGrafter"/>
</dbReference>
<gene>
    <name evidence="6 8 9" type="ORF">SRAE_1000075800</name>
</gene>
<evidence type="ECO:0000313" key="7">
    <source>
        <dbReference type="Proteomes" id="UP000035682"/>
    </source>
</evidence>
<dbReference type="SUPFAM" id="SSF53474">
    <property type="entry name" value="alpha/beta-Hydrolases"/>
    <property type="match status" value="1"/>
</dbReference>
<dbReference type="EMBL" id="LN609528">
    <property type="protein sequence ID" value="CEF62486.1"/>
    <property type="molecule type" value="Genomic_DNA"/>
</dbReference>
<dbReference type="PANTHER" id="PTHR43918:SF15">
    <property type="entry name" value="CARBOXYLIC ESTER HYDROLASE"/>
    <property type="match status" value="1"/>
</dbReference>
<proteinExistence type="inferred from homology"/>
<keyword evidence="4" id="KW-1015">Disulfide bond</keyword>
<dbReference type="PANTHER" id="PTHR43918">
    <property type="entry name" value="ACETYLCHOLINESTERASE"/>
    <property type="match status" value="1"/>
</dbReference>
<dbReference type="InterPro" id="IPR002018">
    <property type="entry name" value="CarbesteraseB"/>
</dbReference>
<dbReference type="InterPro" id="IPR050654">
    <property type="entry name" value="AChE-related_enzymes"/>
</dbReference>
<evidence type="ECO:0000313" key="8">
    <source>
        <dbReference type="WBParaSite" id="SRAE_1000075800.1"/>
    </source>
</evidence>
<accession>A0A090KYG6</accession>
<sequence length="230" mass="28019">MTQYLSSEKYGCMIDPRKPIDSSFNACRMNKTNFYYAVKLLTSEYYLDDEDSFFIQRAYKNYNSPEYRDKTARLISDFTFDCDIVQYAKYISSFVKGNKYFFEYQLRSSSNPWPKWMGAMHGYEMEYFFGMPFRHFRRYRSDTFSYERSISEKLINMINNFMLTGKPYPKWDQFNEKKMNALIIDKKFCSRNTINYYDVFSDTCKVHDKILKKYPLWGRKFNNFRMKNHV</sequence>
<dbReference type="WBParaSite" id="SRAE_1000075800.1">
    <property type="protein sequence ID" value="SRAE_1000075800.1"/>
    <property type="gene ID" value="WBGene00257356"/>
</dbReference>
<dbReference type="Gene3D" id="3.40.50.1820">
    <property type="entry name" value="alpha/beta hydrolase"/>
    <property type="match status" value="1"/>
</dbReference>
<evidence type="ECO:0000313" key="9">
    <source>
        <dbReference type="WormBase" id="SRAE_1000075800"/>
    </source>
</evidence>
<dbReference type="InterPro" id="IPR000997">
    <property type="entry name" value="Cholinesterase"/>
</dbReference>
<protein>
    <submittedName>
        <fullName evidence="8">Acetylcholinesterase</fullName>
    </submittedName>
    <submittedName>
        <fullName evidence="6">Cholinesterase family and Carboxylesterase, type B domain-containing protein</fullName>
    </submittedName>
</protein>
<feature type="domain" description="Carboxylesterase type B" evidence="5">
    <location>
        <begin position="57"/>
        <end position="189"/>
    </location>
</feature>
<dbReference type="WormBase" id="SRAE_1000075800">
    <property type="protein sequence ID" value="SRP01304"/>
    <property type="gene ID" value="WBGene00257356"/>
</dbReference>
<comment type="similarity">
    <text evidence="1">Belongs to the type-B carboxylesterase/lipase family.</text>
</comment>
<dbReference type="CTD" id="36374851"/>
<dbReference type="GO" id="GO:0003990">
    <property type="term" value="F:acetylcholinesterase activity"/>
    <property type="evidence" value="ECO:0007669"/>
    <property type="project" value="TreeGrafter"/>
</dbReference>
<dbReference type="PRINTS" id="PR00878">
    <property type="entry name" value="CHOLNESTRASE"/>
</dbReference>
<name>A0A090KYG6_STRRB</name>
<dbReference type="InterPro" id="IPR029058">
    <property type="entry name" value="AB_hydrolase_fold"/>
</dbReference>
<dbReference type="STRING" id="34506.A0A090KYG6"/>
<keyword evidence="7" id="KW-1185">Reference proteome</keyword>
<evidence type="ECO:0000256" key="4">
    <source>
        <dbReference type="ARBA" id="ARBA00023157"/>
    </source>
</evidence>
<dbReference type="GO" id="GO:0019695">
    <property type="term" value="P:choline metabolic process"/>
    <property type="evidence" value="ECO:0007669"/>
    <property type="project" value="TreeGrafter"/>
</dbReference>
<evidence type="ECO:0000313" key="6">
    <source>
        <dbReference type="EMBL" id="CEF62486.1"/>
    </source>
</evidence>
<dbReference type="Pfam" id="PF00135">
    <property type="entry name" value="COesterase"/>
    <property type="match status" value="1"/>
</dbReference>
<reference evidence="6" key="1">
    <citation type="submission" date="2014-09" db="EMBL/GenBank/DDBJ databases">
        <authorList>
            <person name="Aslett A.Martin."/>
        </authorList>
    </citation>
    <scope>NUCLEOTIDE SEQUENCE</scope>
    <source>
        <strain evidence="6">ED321 Heterogonic</strain>
    </source>
</reference>
<dbReference type="Proteomes" id="UP000035682">
    <property type="component" value="Unplaced"/>
</dbReference>
<keyword evidence="3" id="KW-0378">Hydrolase</keyword>
<evidence type="ECO:0000256" key="2">
    <source>
        <dbReference type="ARBA" id="ARBA00022487"/>
    </source>
</evidence>
<reference evidence="7" key="2">
    <citation type="submission" date="2014-09" db="EMBL/GenBank/DDBJ databases">
        <authorList>
            <person name="Martin A.A."/>
        </authorList>
    </citation>
    <scope>NUCLEOTIDE SEQUENCE</scope>
    <source>
        <strain evidence="7">ED321</strain>
    </source>
</reference>
<evidence type="ECO:0000256" key="1">
    <source>
        <dbReference type="ARBA" id="ARBA00005964"/>
    </source>
</evidence>
<dbReference type="GO" id="GO:0005886">
    <property type="term" value="C:plasma membrane"/>
    <property type="evidence" value="ECO:0007669"/>
    <property type="project" value="TreeGrafter"/>
</dbReference>
<dbReference type="AlphaFoldDB" id="A0A090KYG6"/>
<dbReference type="GeneID" id="36374851"/>
<dbReference type="GO" id="GO:0006581">
    <property type="term" value="P:acetylcholine catabolic process"/>
    <property type="evidence" value="ECO:0007669"/>
    <property type="project" value="TreeGrafter"/>
</dbReference>
<reference evidence="8" key="3">
    <citation type="submission" date="2020-12" db="UniProtKB">
        <authorList>
            <consortium name="WormBaseParasite"/>
        </authorList>
    </citation>
    <scope>IDENTIFICATION</scope>
</reference>
<evidence type="ECO:0000259" key="5">
    <source>
        <dbReference type="Pfam" id="PF00135"/>
    </source>
</evidence>
<dbReference type="OrthoDB" id="408631at2759"/>
<organism evidence="6">
    <name type="scientific">Strongyloides ratti</name>
    <name type="common">Parasitic roundworm</name>
    <dbReference type="NCBI Taxonomy" id="34506"/>
    <lineage>
        <taxon>Eukaryota</taxon>
        <taxon>Metazoa</taxon>
        <taxon>Ecdysozoa</taxon>
        <taxon>Nematoda</taxon>
        <taxon>Chromadorea</taxon>
        <taxon>Rhabditida</taxon>
        <taxon>Tylenchina</taxon>
        <taxon>Panagrolaimomorpha</taxon>
        <taxon>Strongyloidoidea</taxon>
        <taxon>Strongyloididae</taxon>
        <taxon>Strongyloides</taxon>
    </lineage>
</organism>